<dbReference type="InterPro" id="IPR001304">
    <property type="entry name" value="C-type_lectin-like"/>
</dbReference>
<dbReference type="CDD" id="cd03590">
    <property type="entry name" value="CLECT_DC-SIGN_like"/>
    <property type="match status" value="1"/>
</dbReference>
<dbReference type="SUPFAM" id="SSF56436">
    <property type="entry name" value="C-type lectin-like"/>
    <property type="match status" value="1"/>
</dbReference>
<keyword evidence="4" id="KW-1185">Reference proteome</keyword>
<dbReference type="EMBL" id="AFYH01050635">
    <property type="status" value="NOT_ANNOTATED_CDS"/>
    <property type="molecule type" value="Genomic_DNA"/>
</dbReference>
<accession>H3AVS1</accession>
<dbReference type="OMA" id="PGGNCYK"/>
<keyword evidence="1" id="KW-0430">Lectin</keyword>
<evidence type="ECO:0000313" key="3">
    <source>
        <dbReference type="Ensembl" id="ENSLACP00000013742.1"/>
    </source>
</evidence>
<reference evidence="4" key="1">
    <citation type="submission" date="2011-08" db="EMBL/GenBank/DDBJ databases">
        <title>The draft genome of Latimeria chalumnae.</title>
        <authorList>
            <person name="Di Palma F."/>
            <person name="Alfoldi J."/>
            <person name="Johnson J."/>
            <person name="Berlin A."/>
            <person name="Gnerre S."/>
            <person name="Jaffe D."/>
            <person name="MacCallum I."/>
            <person name="Young S."/>
            <person name="Walker B.J."/>
            <person name="Lander E."/>
            <person name="Lindblad-Toh K."/>
        </authorList>
    </citation>
    <scope>NUCLEOTIDE SEQUENCE [LARGE SCALE GENOMIC DNA]</scope>
    <source>
        <strain evidence="4">Wild caught</strain>
    </source>
</reference>
<dbReference type="AlphaFoldDB" id="H3AVS1"/>
<dbReference type="PROSITE" id="PS50041">
    <property type="entry name" value="C_TYPE_LECTIN_2"/>
    <property type="match status" value="1"/>
</dbReference>
<reference evidence="3" key="3">
    <citation type="submission" date="2025-09" db="UniProtKB">
        <authorList>
            <consortium name="Ensembl"/>
        </authorList>
    </citation>
    <scope>IDENTIFICATION</scope>
</reference>
<dbReference type="InterPro" id="IPR050111">
    <property type="entry name" value="C-type_lectin/snaclec_domain"/>
</dbReference>
<dbReference type="InterPro" id="IPR033989">
    <property type="entry name" value="CD209-like_CTLD"/>
</dbReference>
<feature type="domain" description="C-type lectin" evidence="2">
    <location>
        <begin position="8"/>
        <end position="122"/>
    </location>
</feature>
<dbReference type="GeneTree" id="ENSGT01030000234575"/>
<dbReference type="PANTHER" id="PTHR22803">
    <property type="entry name" value="MANNOSE, PHOSPHOLIPASE, LECTIN RECEPTOR RELATED"/>
    <property type="match status" value="1"/>
</dbReference>
<dbReference type="eggNOG" id="KOG4297">
    <property type="taxonomic scope" value="Eukaryota"/>
</dbReference>
<evidence type="ECO:0000313" key="4">
    <source>
        <dbReference type="Proteomes" id="UP000008672"/>
    </source>
</evidence>
<dbReference type="EMBL" id="AFYH01050636">
    <property type="status" value="NOT_ANNOTATED_CDS"/>
    <property type="molecule type" value="Genomic_DNA"/>
</dbReference>
<sequence length="129" mass="15167">CPTHWLLFNRSCYFFSNNKLSWWYSRVNCTSMGSHLAVITNKEEQESLRNKEKGQYWIGLNDLGSQREWKWIDGTPYNTSAVRLWQEGEPNNHGGEEQCVVVNENNKWNDISCSKTFKRICEKKSLSLI</sequence>
<dbReference type="Bgee" id="ENSLACG00000012097">
    <property type="expression patterns" value="Expressed in pelvic fin and 2 other cell types or tissues"/>
</dbReference>
<dbReference type="InterPro" id="IPR016187">
    <property type="entry name" value="CTDL_fold"/>
</dbReference>
<dbReference type="Gene3D" id="3.10.100.10">
    <property type="entry name" value="Mannose-Binding Protein A, subunit A"/>
    <property type="match status" value="1"/>
</dbReference>
<dbReference type="GO" id="GO:0030246">
    <property type="term" value="F:carbohydrate binding"/>
    <property type="evidence" value="ECO:0007669"/>
    <property type="project" value="UniProtKB-KW"/>
</dbReference>
<dbReference type="FunCoup" id="H3AVS1">
    <property type="interactions" value="419"/>
</dbReference>
<evidence type="ECO:0000256" key="1">
    <source>
        <dbReference type="ARBA" id="ARBA00022734"/>
    </source>
</evidence>
<dbReference type="SMART" id="SM00034">
    <property type="entry name" value="CLECT"/>
    <property type="match status" value="1"/>
</dbReference>
<proteinExistence type="predicted"/>
<organism evidence="3 4">
    <name type="scientific">Latimeria chalumnae</name>
    <name type="common">Coelacanth</name>
    <dbReference type="NCBI Taxonomy" id="7897"/>
    <lineage>
        <taxon>Eukaryota</taxon>
        <taxon>Metazoa</taxon>
        <taxon>Chordata</taxon>
        <taxon>Craniata</taxon>
        <taxon>Vertebrata</taxon>
        <taxon>Euteleostomi</taxon>
        <taxon>Coelacanthiformes</taxon>
        <taxon>Coelacanthidae</taxon>
        <taxon>Latimeria</taxon>
    </lineage>
</organism>
<dbReference type="Proteomes" id="UP000008672">
    <property type="component" value="Unassembled WGS sequence"/>
</dbReference>
<dbReference type="InterPro" id="IPR016186">
    <property type="entry name" value="C-type_lectin-like/link_sf"/>
</dbReference>
<dbReference type="HOGENOM" id="CLU_049894_10_2_1"/>
<protein>
    <recommendedName>
        <fullName evidence="2">C-type lectin domain-containing protein</fullName>
    </recommendedName>
</protein>
<dbReference type="InParanoid" id="H3AVS1"/>
<dbReference type="Pfam" id="PF00059">
    <property type="entry name" value="Lectin_C"/>
    <property type="match status" value="1"/>
</dbReference>
<name>H3AVS1_LATCH</name>
<dbReference type="Ensembl" id="ENSLACT00000013839.1">
    <property type="protein sequence ID" value="ENSLACP00000013742.1"/>
    <property type="gene ID" value="ENSLACG00000012097.1"/>
</dbReference>
<evidence type="ECO:0000259" key="2">
    <source>
        <dbReference type="PROSITE" id="PS50041"/>
    </source>
</evidence>
<reference evidence="3" key="2">
    <citation type="submission" date="2025-08" db="UniProtKB">
        <authorList>
            <consortium name="Ensembl"/>
        </authorList>
    </citation>
    <scope>IDENTIFICATION</scope>
</reference>